<dbReference type="Proteomes" id="UP000002009">
    <property type="component" value="Chromosome 1"/>
</dbReference>
<sequence>MNVPPLSELPLDDIAGHHNSCVIQEVKDLAEELASLWRDNRLMRESNDQLKRHNDEMRLAYSVLSAEYESIRADSHAAEVLFEEHAAISRKEIEMRRQQFEEANKCILRPQEIEKLRQQLLEELELPTREAMNELEYEVEDATQSYAKAVRALRSLRAQHDVEVARLLSENESLRRDHSQELRVLHKELRVMEDILKFKSQEVKQLEKQLRDSTHVLARDDALATQSNLRKLAVLAAEKAEERLAAQISLTGQLERRLSSTVAQITVREDHIERLMSSLNEAESHKVILLRKVETDQRKHLEEVKRVTAHANLAIAELKARFDVERVEAANATRSISLKLTSHEDCLKIIQDECDRRARSAEASSRRAHQSATASKLESDLKLDASATELIACKSELLKASGETEGLRRALAAMDGGSGKQLPTYFNLLEQCKSDLKREQLRVVELRNALHLIKTQNFEFEAAISALDNESRKLLMLLEQSKIAHAKETMNLKHKWHADRRSFLKRVKKVAVICETRRRTTSRKAKRKITRQQRRMLSLSPDPVLARLDSNRSTSRQGINVYTTNSVLRPAPMEFSDEFVALEKRQIQFVHMISSDLK</sequence>
<dbReference type="GeneID" id="8250150"/>
<name>C1FE04_MICCC</name>
<reference evidence="2 3" key="1">
    <citation type="journal article" date="2009" name="Science">
        <title>Green evolution and dynamic adaptations revealed by genomes of the marine picoeukaryotes Micromonas.</title>
        <authorList>
            <person name="Worden A.Z."/>
            <person name="Lee J.H."/>
            <person name="Mock T."/>
            <person name="Rouze P."/>
            <person name="Simmons M.P."/>
            <person name="Aerts A.L."/>
            <person name="Allen A.E."/>
            <person name="Cuvelier M.L."/>
            <person name="Derelle E."/>
            <person name="Everett M.V."/>
            <person name="Foulon E."/>
            <person name="Grimwood J."/>
            <person name="Gundlach H."/>
            <person name="Henrissat B."/>
            <person name="Napoli C."/>
            <person name="McDonald S.M."/>
            <person name="Parker M.S."/>
            <person name="Rombauts S."/>
            <person name="Salamov A."/>
            <person name="Von Dassow P."/>
            <person name="Badger J.H."/>
            <person name="Coutinho P.M."/>
            <person name="Demir E."/>
            <person name="Dubchak I."/>
            <person name="Gentemann C."/>
            <person name="Eikrem W."/>
            <person name="Gready J.E."/>
            <person name="John U."/>
            <person name="Lanier W."/>
            <person name="Lindquist E.A."/>
            <person name="Lucas S."/>
            <person name="Mayer K.F."/>
            <person name="Moreau H."/>
            <person name="Not F."/>
            <person name="Otillar R."/>
            <person name="Panaud O."/>
            <person name="Pangilinan J."/>
            <person name="Paulsen I."/>
            <person name="Piegu B."/>
            <person name="Poliakov A."/>
            <person name="Robbens S."/>
            <person name="Schmutz J."/>
            <person name="Toulza E."/>
            <person name="Wyss T."/>
            <person name="Zelensky A."/>
            <person name="Zhou K."/>
            <person name="Armbrust E.V."/>
            <person name="Bhattacharya D."/>
            <person name="Goodenough U.W."/>
            <person name="Van de Peer Y."/>
            <person name="Grigoriev I.V."/>
        </authorList>
    </citation>
    <scope>NUCLEOTIDE SEQUENCE [LARGE SCALE GENOMIC DNA]</scope>
    <source>
        <strain evidence="3">RCC299 / NOUM17</strain>
    </source>
</reference>
<protein>
    <submittedName>
        <fullName evidence="2">Uncharacterized protein</fullName>
    </submittedName>
</protein>
<dbReference type="OMA" id="CLHIMEE"/>
<dbReference type="InParanoid" id="C1FE04"/>
<evidence type="ECO:0000256" key="1">
    <source>
        <dbReference type="SAM" id="Coils"/>
    </source>
</evidence>
<evidence type="ECO:0000313" key="3">
    <source>
        <dbReference type="Proteomes" id="UP000002009"/>
    </source>
</evidence>
<dbReference type="RefSeq" id="XP_002507618.1">
    <property type="nucleotide sequence ID" value="XM_002507572.1"/>
</dbReference>
<organism evidence="2 3">
    <name type="scientific">Micromonas commoda (strain RCC299 / NOUM17 / CCMP2709)</name>
    <name type="common">Picoplanktonic green alga</name>
    <dbReference type="NCBI Taxonomy" id="296587"/>
    <lineage>
        <taxon>Eukaryota</taxon>
        <taxon>Viridiplantae</taxon>
        <taxon>Chlorophyta</taxon>
        <taxon>Mamiellophyceae</taxon>
        <taxon>Mamiellales</taxon>
        <taxon>Mamiellaceae</taxon>
        <taxon>Micromonas</taxon>
    </lineage>
</organism>
<keyword evidence="1" id="KW-0175">Coiled coil</keyword>
<accession>C1FE04</accession>
<dbReference type="EMBL" id="CP001574">
    <property type="protein sequence ID" value="ACO68876.1"/>
    <property type="molecule type" value="Genomic_DNA"/>
</dbReference>
<keyword evidence="3" id="KW-1185">Reference proteome</keyword>
<gene>
    <name evidence="2" type="ORF">MICPUN_112692</name>
</gene>
<dbReference type="KEGG" id="mis:MICPUN_112692"/>
<evidence type="ECO:0000313" key="2">
    <source>
        <dbReference type="EMBL" id="ACO68876.1"/>
    </source>
</evidence>
<proteinExistence type="predicted"/>
<feature type="coiled-coil region" evidence="1">
    <location>
        <begin position="132"/>
        <end position="216"/>
    </location>
</feature>
<dbReference type="AlphaFoldDB" id="C1FE04"/>